<dbReference type="GO" id="GO:0003735">
    <property type="term" value="F:structural constituent of ribosome"/>
    <property type="evidence" value="ECO:0007669"/>
    <property type="project" value="InterPro"/>
</dbReference>
<keyword evidence="3 5" id="KW-0687">Ribonucleoprotein</keyword>
<dbReference type="RefSeq" id="WP_065433793.1">
    <property type="nucleotide sequence ID" value="NZ_BDDM01000257.1"/>
</dbReference>
<evidence type="ECO:0000256" key="1">
    <source>
        <dbReference type="ARBA" id="ARBA00009254"/>
    </source>
</evidence>
<dbReference type="AlphaFoldDB" id="A0A170QVW7"/>
<evidence type="ECO:0000256" key="2">
    <source>
        <dbReference type="ARBA" id="ARBA00022980"/>
    </source>
</evidence>
<dbReference type="GO" id="GO:0006412">
    <property type="term" value="P:translation"/>
    <property type="evidence" value="ECO:0007669"/>
    <property type="project" value="UniProtKB-UniRule"/>
</dbReference>
<dbReference type="CDD" id="cd00427">
    <property type="entry name" value="Ribosomal_L29_HIP"/>
    <property type="match status" value="1"/>
</dbReference>
<dbReference type="Pfam" id="PF00831">
    <property type="entry name" value="Ribosomal_L29"/>
    <property type="match status" value="1"/>
</dbReference>
<gene>
    <name evidence="5 6" type="primary">rpmC</name>
    <name evidence="6" type="ORF">EHRUM3_08370</name>
</gene>
<evidence type="ECO:0000256" key="5">
    <source>
        <dbReference type="HAMAP-Rule" id="MF_00374"/>
    </source>
</evidence>
<accession>A0A170QVW7</accession>
<reference evidence="7" key="1">
    <citation type="submission" date="2016-05" db="EMBL/GenBank/DDBJ databases">
        <title>Draft genome sequences of four strains of Ehrlichia ruminantium, a tick-borne pathogen of ruminants, isolated from Zimbabwe, The Gambia and Ghana.</title>
        <authorList>
            <person name="Nakao R."/>
            <person name="Jongejan F."/>
            <person name="Sugimoto C."/>
        </authorList>
    </citation>
    <scope>NUCLEOTIDE SEQUENCE [LARGE SCALE GENOMIC DNA]</scope>
    <source>
        <strain evidence="7">Pokoase 417</strain>
    </source>
</reference>
<evidence type="ECO:0000313" key="7">
    <source>
        <dbReference type="Proteomes" id="UP000092731"/>
    </source>
</evidence>
<dbReference type="InterPro" id="IPR036049">
    <property type="entry name" value="Ribosomal_uL29_sf"/>
</dbReference>
<dbReference type="Proteomes" id="UP000092731">
    <property type="component" value="Unassembled WGS sequence"/>
</dbReference>
<dbReference type="EMBL" id="BDDM01000257">
    <property type="protein sequence ID" value="GAT78610.1"/>
    <property type="molecule type" value="Genomic_DNA"/>
</dbReference>
<evidence type="ECO:0000256" key="3">
    <source>
        <dbReference type="ARBA" id="ARBA00023274"/>
    </source>
</evidence>
<organism evidence="6 7">
    <name type="scientific">Ehrlichia ruminantium</name>
    <name type="common">heartwater rickettsia</name>
    <name type="synonym">Cowdria ruminantium</name>
    <dbReference type="NCBI Taxonomy" id="779"/>
    <lineage>
        <taxon>Bacteria</taxon>
        <taxon>Pseudomonadati</taxon>
        <taxon>Pseudomonadota</taxon>
        <taxon>Alphaproteobacteria</taxon>
        <taxon>Rickettsiales</taxon>
        <taxon>Anaplasmataceae</taxon>
        <taxon>Ehrlichia</taxon>
    </lineage>
</organism>
<sequence length="67" mass="7918">MDIIDIRSKTNDELHELLFNLRKELIDVILTKKLDKSHNHFYGSNIKKDIARILTVLSERKNEVKDV</sequence>
<dbReference type="SUPFAM" id="SSF46561">
    <property type="entry name" value="Ribosomal protein L29 (L29p)"/>
    <property type="match status" value="1"/>
</dbReference>
<dbReference type="GO" id="GO:0005840">
    <property type="term" value="C:ribosome"/>
    <property type="evidence" value="ECO:0007669"/>
    <property type="project" value="UniProtKB-KW"/>
</dbReference>
<comment type="caution">
    <text evidence="6">The sequence shown here is derived from an EMBL/GenBank/DDBJ whole genome shotgun (WGS) entry which is preliminary data.</text>
</comment>
<dbReference type="NCBIfam" id="TIGR00012">
    <property type="entry name" value="L29"/>
    <property type="match status" value="1"/>
</dbReference>
<evidence type="ECO:0000313" key="6">
    <source>
        <dbReference type="EMBL" id="GAT78610.1"/>
    </source>
</evidence>
<keyword evidence="2 5" id="KW-0689">Ribosomal protein</keyword>
<comment type="similarity">
    <text evidence="1 5">Belongs to the universal ribosomal protein uL29 family.</text>
</comment>
<dbReference type="Gene3D" id="1.10.287.310">
    <property type="match status" value="1"/>
</dbReference>
<dbReference type="HAMAP" id="MF_00374">
    <property type="entry name" value="Ribosomal_uL29"/>
    <property type="match status" value="1"/>
</dbReference>
<name>A0A170QVW7_EHRRU</name>
<evidence type="ECO:0000256" key="4">
    <source>
        <dbReference type="ARBA" id="ARBA00035204"/>
    </source>
</evidence>
<proteinExistence type="inferred from homology"/>
<protein>
    <recommendedName>
        <fullName evidence="4 5">Large ribosomal subunit protein uL29</fullName>
    </recommendedName>
</protein>
<dbReference type="GO" id="GO:1990904">
    <property type="term" value="C:ribonucleoprotein complex"/>
    <property type="evidence" value="ECO:0007669"/>
    <property type="project" value="UniProtKB-KW"/>
</dbReference>
<dbReference type="InterPro" id="IPR001854">
    <property type="entry name" value="Ribosomal_uL29"/>
</dbReference>